<gene>
    <name evidence="2" type="ORF">IAB67_03755</name>
</gene>
<proteinExistence type="predicted"/>
<keyword evidence="1" id="KW-1133">Transmembrane helix</keyword>
<dbReference type="Pfam" id="PF06149">
    <property type="entry name" value="DUF969"/>
    <property type="match status" value="1"/>
</dbReference>
<feature type="transmembrane region" description="Helical" evidence="1">
    <location>
        <begin position="157"/>
        <end position="179"/>
    </location>
</feature>
<dbReference type="Proteomes" id="UP000824073">
    <property type="component" value="Unassembled WGS sequence"/>
</dbReference>
<organism evidence="2 3">
    <name type="scientific">Candidatus Ventrousia excrementavium</name>
    <dbReference type="NCBI Taxonomy" id="2840961"/>
    <lineage>
        <taxon>Bacteria</taxon>
        <taxon>Bacillati</taxon>
        <taxon>Bacillota</taxon>
        <taxon>Clostridia</taxon>
        <taxon>Eubacteriales</taxon>
        <taxon>Clostridiaceae</taxon>
        <taxon>Clostridiaceae incertae sedis</taxon>
        <taxon>Candidatus Ventrousia</taxon>
    </lineage>
</organism>
<feature type="transmembrane region" description="Helical" evidence="1">
    <location>
        <begin position="52"/>
        <end position="71"/>
    </location>
</feature>
<reference evidence="2" key="1">
    <citation type="submission" date="2020-10" db="EMBL/GenBank/DDBJ databases">
        <authorList>
            <person name="Gilroy R."/>
        </authorList>
    </citation>
    <scope>NUCLEOTIDE SEQUENCE</scope>
    <source>
        <strain evidence="2">CHK191-8634</strain>
    </source>
</reference>
<evidence type="ECO:0000313" key="3">
    <source>
        <dbReference type="Proteomes" id="UP000824073"/>
    </source>
</evidence>
<sequence length="226" mass="23621">MQAIKLIGVLIIIVGFALKKDTLATVVVAGIATGLAARMGLMDILSTLGSAFLSQRLATLFILTLPAVGLCERYGLRDKATDFISRLKSATTGRVLSFYLLARSLASAASLRVSGHPQFVRPLVAPMALGAAKALFGRVPERAEDEIKAHCAAADNYGNFFAQNCFIGASGTMLIATTLSELGYAADPLHIAAASVPVAVAAVLLGSASNLLFDRRLGRLCTGGRK</sequence>
<comment type="caution">
    <text evidence="2">The sequence shown here is derived from an EMBL/GenBank/DDBJ whole genome shotgun (WGS) entry which is preliminary data.</text>
</comment>
<name>A0A9D1IUI6_9CLOT</name>
<keyword evidence="1" id="KW-0472">Membrane</keyword>
<evidence type="ECO:0000313" key="2">
    <source>
        <dbReference type="EMBL" id="HIU43395.1"/>
    </source>
</evidence>
<keyword evidence="1" id="KW-0812">Transmembrane</keyword>
<feature type="transmembrane region" description="Helical" evidence="1">
    <location>
        <begin position="191"/>
        <end position="213"/>
    </location>
</feature>
<reference evidence="2" key="2">
    <citation type="journal article" date="2021" name="PeerJ">
        <title>Extensive microbial diversity within the chicken gut microbiome revealed by metagenomics and culture.</title>
        <authorList>
            <person name="Gilroy R."/>
            <person name="Ravi A."/>
            <person name="Getino M."/>
            <person name="Pursley I."/>
            <person name="Horton D.L."/>
            <person name="Alikhan N.F."/>
            <person name="Baker D."/>
            <person name="Gharbi K."/>
            <person name="Hall N."/>
            <person name="Watson M."/>
            <person name="Adriaenssens E.M."/>
            <person name="Foster-Nyarko E."/>
            <person name="Jarju S."/>
            <person name="Secka A."/>
            <person name="Antonio M."/>
            <person name="Oren A."/>
            <person name="Chaudhuri R.R."/>
            <person name="La Ragione R."/>
            <person name="Hildebrand F."/>
            <person name="Pallen M.J."/>
        </authorList>
    </citation>
    <scope>NUCLEOTIDE SEQUENCE</scope>
    <source>
        <strain evidence="2">CHK191-8634</strain>
    </source>
</reference>
<dbReference type="InterPro" id="IPR010374">
    <property type="entry name" value="DUF969"/>
</dbReference>
<accession>A0A9D1IUI6</accession>
<protein>
    <submittedName>
        <fullName evidence="2">DUF969 domain-containing protein</fullName>
    </submittedName>
</protein>
<evidence type="ECO:0000256" key="1">
    <source>
        <dbReference type="SAM" id="Phobius"/>
    </source>
</evidence>
<dbReference type="EMBL" id="DVMR01000034">
    <property type="protein sequence ID" value="HIU43395.1"/>
    <property type="molecule type" value="Genomic_DNA"/>
</dbReference>
<dbReference type="AlphaFoldDB" id="A0A9D1IUI6"/>